<reference evidence="2 3" key="1">
    <citation type="submission" date="2018-11" db="EMBL/GenBank/DDBJ databases">
        <authorList>
            <consortium name="Pathogen Informatics"/>
        </authorList>
    </citation>
    <scope>NUCLEOTIDE SEQUENCE [LARGE SCALE GENOMIC DNA]</scope>
</reference>
<dbReference type="EMBL" id="UYRU01054244">
    <property type="protein sequence ID" value="VDN12589.1"/>
    <property type="molecule type" value="Genomic_DNA"/>
</dbReference>
<gene>
    <name evidence="2" type="ORF">DILT_LOCUS8420</name>
</gene>
<keyword evidence="3" id="KW-1185">Reference proteome</keyword>
<dbReference type="Proteomes" id="UP000281553">
    <property type="component" value="Unassembled WGS sequence"/>
</dbReference>
<organism evidence="2 3">
    <name type="scientific">Dibothriocephalus latus</name>
    <name type="common">Fish tapeworm</name>
    <name type="synonym">Diphyllobothrium latum</name>
    <dbReference type="NCBI Taxonomy" id="60516"/>
    <lineage>
        <taxon>Eukaryota</taxon>
        <taxon>Metazoa</taxon>
        <taxon>Spiralia</taxon>
        <taxon>Lophotrochozoa</taxon>
        <taxon>Platyhelminthes</taxon>
        <taxon>Cestoda</taxon>
        <taxon>Eucestoda</taxon>
        <taxon>Diphyllobothriidea</taxon>
        <taxon>Diphyllobothriidae</taxon>
        <taxon>Dibothriocephalus</taxon>
    </lineage>
</organism>
<proteinExistence type="predicted"/>
<dbReference type="Pfam" id="PF01823">
    <property type="entry name" value="MACPF"/>
    <property type="match status" value="1"/>
</dbReference>
<evidence type="ECO:0000313" key="3">
    <source>
        <dbReference type="Proteomes" id="UP000281553"/>
    </source>
</evidence>
<dbReference type="InterPro" id="IPR020864">
    <property type="entry name" value="MACPF"/>
</dbReference>
<dbReference type="AlphaFoldDB" id="A0A3P7NUJ5"/>
<dbReference type="OrthoDB" id="5950457at2759"/>
<protein>
    <recommendedName>
        <fullName evidence="1">MACPF domain-containing protein</fullName>
    </recommendedName>
</protein>
<evidence type="ECO:0000313" key="2">
    <source>
        <dbReference type="EMBL" id="VDN12589.1"/>
    </source>
</evidence>
<sequence>MKSSHIELSSDVFSHFTNYTSLTSYSMNTGSDVKMSFASVSGDFSFEKEYVRKAENVNRGLLVRSQLRHRIYAVHQLPDSTLHPRFRNRLLDIAAHLAASNTTTDLLNTSAVAREVLMQDGDYAGKHYGALVDHIRAAYLADLIVRDYGTHSVTSVDAGAVIAKIDSLSSSSRTLSESDKLKLKASASSSFMEFFKFKTGASTSNSETSVGLDLQAQSKCIYKHLTWNEAFLGNIFEICTDTDLFNVQRFNHRILGGFTGLVASSARMIIEAAKSPPTYNTNHYQMFGSLTLICFVKFHQ</sequence>
<accession>A0A3P7NUJ5</accession>
<feature type="domain" description="MACPF" evidence="1">
    <location>
        <begin position="41"/>
        <end position="209"/>
    </location>
</feature>
<name>A0A3P7NUJ5_DIBLA</name>
<evidence type="ECO:0000259" key="1">
    <source>
        <dbReference type="Pfam" id="PF01823"/>
    </source>
</evidence>